<dbReference type="EMBL" id="MHHS01000016">
    <property type="protein sequence ID" value="OGY37198.1"/>
    <property type="molecule type" value="Genomic_DNA"/>
</dbReference>
<evidence type="ECO:0000313" key="2">
    <source>
        <dbReference type="Proteomes" id="UP000177941"/>
    </source>
</evidence>
<sequence>MKSSTISLIVGLSIPLLMVVGIAIAITVPSRSIHPTTDFVYALGQYPTAIQIENGQQVQHLYSIKNNQITESTLTISQKPDIAPYPYQGAEAPRFYLHNTEANTNTEISFDELKKLSLSDDATSPDGFTMTYGSSSGGMFPFYYEGEGDRASAYLSKNTASKKVTVITKGNHVPFSFVAWVVQ</sequence>
<gene>
    <name evidence="1" type="ORF">A3E36_01195</name>
</gene>
<name>A0A1G1XAT4_9BACT</name>
<accession>A0A1G1XAT4</accession>
<reference evidence="1 2" key="1">
    <citation type="journal article" date="2016" name="Nat. Commun.">
        <title>Thousands of microbial genomes shed light on interconnected biogeochemical processes in an aquifer system.</title>
        <authorList>
            <person name="Anantharaman K."/>
            <person name="Brown C.T."/>
            <person name="Hug L.A."/>
            <person name="Sharon I."/>
            <person name="Castelle C.J."/>
            <person name="Probst A.J."/>
            <person name="Thomas B.C."/>
            <person name="Singh A."/>
            <person name="Wilkins M.J."/>
            <person name="Karaoz U."/>
            <person name="Brodie E.L."/>
            <person name="Williams K.H."/>
            <person name="Hubbard S.S."/>
            <person name="Banfield J.F."/>
        </authorList>
    </citation>
    <scope>NUCLEOTIDE SEQUENCE [LARGE SCALE GENOMIC DNA]</scope>
</reference>
<dbReference type="AlphaFoldDB" id="A0A1G1XAT4"/>
<protein>
    <submittedName>
        <fullName evidence="1">Uncharacterized protein</fullName>
    </submittedName>
</protein>
<evidence type="ECO:0000313" key="1">
    <source>
        <dbReference type="EMBL" id="OGY37198.1"/>
    </source>
</evidence>
<organism evidence="1 2">
    <name type="scientific">Candidatus Andersenbacteria bacterium RIFCSPHIGHO2_12_FULL_45_11b</name>
    <dbReference type="NCBI Taxonomy" id="1797282"/>
    <lineage>
        <taxon>Bacteria</taxon>
        <taxon>Candidatus Anderseniibacteriota</taxon>
    </lineage>
</organism>
<comment type="caution">
    <text evidence="1">The sequence shown here is derived from an EMBL/GenBank/DDBJ whole genome shotgun (WGS) entry which is preliminary data.</text>
</comment>
<dbReference type="Proteomes" id="UP000177941">
    <property type="component" value="Unassembled WGS sequence"/>
</dbReference>
<proteinExistence type="predicted"/>